<proteinExistence type="inferred from homology"/>
<dbReference type="PANTHER" id="PTHR42751:SF3">
    <property type="entry name" value="SODIUM_GLUTAMATE SYMPORTER"/>
    <property type="match status" value="1"/>
</dbReference>
<dbReference type="InterPro" id="IPR006153">
    <property type="entry name" value="Cation/H_exchanger_TM"/>
</dbReference>
<dbReference type="GO" id="GO:1902600">
    <property type="term" value="P:proton transmembrane transport"/>
    <property type="evidence" value="ECO:0007669"/>
    <property type="project" value="InterPro"/>
</dbReference>
<accession>A0A6L8WCJ8</accession>
<keyword evidence="11" id="KW-1185">Reference proteome</keyword>
<evidence type="ECO:0000259" key="8">
    <source>
        <dbReference type="Pfam" id="PF00999"/>
    </source>
</evidence>
<dbReference type="InterPro" id="IPR003148">
    <property type="entry name" value="RCK_N"/>
</dbReference>
<dbReference type="RefSeq" id="WP_161317260.1">
    <property type="nucleotide sequence ID" value="NZ_WTUW01000009.1"/>
</dbReference>
<evidence type="ECO:0000256" key="6">
    <source>
        <dbReference type="ARBA" id="ARBA00023136"/>
    </source>
</evidence>
<dbReference type="EMBL" id="WTUW01000009">
    <property type="protein sequence ID" value="MZR32494.1"/>
    <property type="molecule type" value="Genomic_DNA"/>
</dbReference>
<feature type="transmembrane region" description="Helical" evidence="7">
    <location>
        <begin position="399"/>
        <end position="418"/>
    </location>
</feature>
<name>A0A6L8WCJ8_9PROT</name>
<feature type="domain" description="RCK N-terminal" evidence="9">
    <location>
        <begin position="454"/>
        <end position="574"/>
    </location>
</feature>
<comment type="subcellular location">
    <subcellularLocation>
        <location evidence="1">Membrane</location>
        <topology evidence="1">Multi-pass membrane protein</topology>
    </subcellularLocation>
</comment>
<evidence type="ECO:0000256" key="3">
    <source>
        <dbReference type="ARBA" id="ARBA00022448"/>
    </source>
</evidence>
<dbReference type="GO" id="GO:0006813">
    <property type="term" value="P:potassium ion transport"/>
    <property type="evidence" value="ECO:0007669"/>
    <property type="project" value="InterPro"/>
</dbReference>
<feature type="transmembrane region" description="Helical" evidence="7">
    <location>
        <begin position="336"/>
        <end position="360"/>
    </location>
</feature>
<feature type="transmembrane region" description="Helical" evidence="7">
    <location>
        <begin position="212"/>
        <end position="234"/>
    </location>
</feature>
<feature type="transmembrane region" description="Helical" evidence="7">
    <location>
        <begin position="114"/>
        <end position="138"/>
    </location>
</feature>
<keyword evidence="3" id="KW-0813">Transport</keyword>
<sequence>MGIMRATGLGIAAVFFPLLIRPAHASAAAMPSLVYDIGISLFIASILAIIFVRIKIPSIAAFLVCGILIGPIGVKLITEPENIETISELGFILLLFMIGMEIDLRRMLRSGKMIIISGLLQYPFTILFGFLIGKALVWGGLSTIGGNYDALYFGLFIAGSSTLLVIKLFQEKYELDTEPGRIALGLLVFQDFWAIIVIILQPSFAAPEVMPVVYTILGIVLLALVSYSLAKSLVPLVFRWLSKEPQMMLVGALGWCFAIVFIGRGFEHVGEFVFGEGKHMSVATGMSALIAGLTLATLPYSREIVAKVGIVRDFFITLFFVGLGMSVPPIEDMGVIVIAVALAFFALLSRQLIFFPLLYFTGGDQRHAQVASIRLAQISEFGLVISYLGTQYGHISGEFASAIIFAFIITALLTPALYKHAYNFHRWVAPFLQAIGFREPDEGALDAEKEYDLVLLGFHRVASSLLHDIAKNKPELLPRILVIDFNVQLHPAIRKLGAAVRYGDLSNDEILLHAGVGSAKVVVATIPDDILRGTSNKELVKVVRRINKKAIVIANAEELASAQEVYACGADYVYMGRINTARALEDIITRTMDGALEDFRRDEEKLHGRHHERTEILK</sequence>
<dbReference type="GO" id="GO:0016020">
    <property type="term" value="C:membrane"/>
    <property type="evidence" value="ECO:0007669"/>
    <property type="project" value="UniProtKB-SubCell"/>
</dbReference>
<organism evidence="10 11">
    <name type="scientific">Sneathiella litorea</name>
    <dbReference type="NCBI Taxonomy" id="2606216"/>
    <lineage>
        <taxon>Bacteria</taxon>
        <taxon>Pseudomonadati</taxon>
        <taxon>Pseudomonadota</taxon>
        <taxon>Alphaproteobacteria</taxon>
        <taxon>Sneathiellales</taxon>
        <taxon>Sneathiellaceae</taxon>
        <taxon>Sneathiella</taxon>
    </lineage>
</organism>
<keyword evidence="4 7" id="KW-0812">Transmembrane</keyword>
<dbReference type="Pfam" id="PF02254">
    <property type="entry name" value="TrkA_N"/>
    <property type="match status" value="1"/>
</dbReference>
<evidence type="ECO:0000256" key="1">
    <source>
        <dbReference type="ARBA" id="ARBA00004141"/>
    </source>
</evidence>
<feature type="transmembrane region" description="Helical" evidence="7">
    <location>
        <begin position="246"/>
        <end position="266"/>
    </location>
</feature>
<dbReference type="AlphaFoldDB" id="A0A6L8WCJ8"/>
<keyword evidence="6 7" id="KW-0472">Membrane</keyword>
<comment type="caution">
    <text evidence="10">The sequence shown here is derived from an EMBL/GenBank/DDBJ whole genome shotgun (WGS) entry which is preliminary data.</text>
</comment>
<evidence type="ECO:0000256" key="5">
    <source>
        <dbReference type="ARBA" id="ARBA00022989"/>
    </source>
</evidence>
<feature type="transmembrane region" description="Helical" evidence="7">
    <location>
        <begin position="35"/>
        <end position="52"/>
    </location>
</feature>
<feature type="transmembrane region" description="Helical" evidence="7">
    <location>
        <begin position="181"/>
        <end position="200"/>
    </location>
</feature>
<feature type="transmembrane region" description="Helical" evidence="7">
    <location>
        <begin position="150"/>
        <end position="169"/>
    </location>
</feature>
<dbReference type="GO" id="GO:0015297">
    <property type="term" value="F:antiporter activity"/>
    <property type="evidence" value="ECO:0007669"/>
    <property type="project" value="InterPro"/>
</dbReference>
<evidence type="ECO:0000313" key="11">
    <source>
        <dbReference type="Proteomes" id="UP000476030"/>
    </source>
</evidence>
<feature type="transmembrane region" description="Helical" evidence="7">
    <location>
        <begin position="372"/>
        <end position="393"/>
    </location>
</feature>
<feature type="transmembrane region" description="Helical" evidence="7">
    <location>
        <begin position="83"/>
        <end position="102"/>
    </location>
</feature>
<feature type="domain" description="Cation/H+ exchanger transmembrane" evidence="8">
    <location>
        <begin position="42"/>
        <end position="417"/>
    </location>
</feature>
<reference evidence="10 11" key="1">
    <citation type="submission" date="2019-12" db="EMBL/GenBank/DDBJ databases">
        <title>Snethiella sp. nov. sp. isolated from sea sand.</title>
        <authorList>
            <person name="Kim J."/>
            <person name="Jeong S.E."/>
            <person name="Jung H.S."/>
            <person name="Jeon C.O."/>
        </authorList>
    </citation>
    <scope>NUCLEOTIDE SEQUENCE [LARGE SCALE GENOMIC DNA]</scope>
    <source>
        <strain evidence="10 11">DP05</strain>
    </source>
</reference>
<feature type="transmembrane region" description="Helical" evidence="7">
    <location>
        <begin position="278"/>
        <end position="298"/>
    </location>
</feature>
<evidence type="ECO:0000256" key="4">
    <source>
        <dbReference type="ARBA" id="ARBA00022692"/>
    </source>
</evidence>
<dbReference type="Proteomes" id="UP000476030">
    <property type="component" value="Unassembled WGS sequence"/>
</dbReference>
<dbReference type="Gene3D" id="3.40.50.720">
    <property type="entry name" value="NAD(P)-binding Rossmann-like Domain"/>
    <property type="match status" value="1"/>
</dbReference>
<keyword evidence="5 7" id="KW-1133">Transmembrane helix</keyword>
<dbReference type="PANTHER" id="PTHR42751">
    <property type="entry name" value="SODIUM/HYDROGEN EXCHANGER FAMILY/TRKA DOMAIN PROTEIN"/>
    <property type="match status" value="1"/>
</dbReference>
<feature type="transmembrane region" description="Helical" evidence="7">
    <location>
        <begin position="310"/>
        <end position="330"/>
    </location>
</feature>
<evidence type="ECO:0000259" key="9">
    <source>
        <dbReference type="Pfam" id="PF02254"/>
    </source>
</evidence>
<dbReference type="Pfam" id="PF00999">
    <property type="entry name" value="Na_H_Exchanger"/>
    <property type="match status" value="1"/>
</dbReference>
<feature type="transmembrane region" description="Helical" evidence="7">
    <location>
        <begin position="59"/>
        <end position="77"/>
    </location>
</feature>
<dbReference type="Gene3D" id="1.20.1530.20">
    <property type="match status" value="1"/>
</dbReference>
<evidence type="ECO:0000256" key="2">
    <source>
        <dbReference type="ARBA" id="ARBA00005551"/>
    </source>
</evidence>
<protein>
    <submittedName>
        <fullName evidence="10">Uncharacterized protein</fullName>
    </submittedName>
</protein>
<evidence type="ECO:0000313" key="10">
    <source>
        <dbReference type="EMBL" id="MZR32494.1"/>
    </source>
</evidence>
<gene>
    <name evidence="10" type="ORF">GQE98_17775</name>
</gene>
<comment type="similarity">
    <text evidence="2">Belongs to the monovalent cation:proton antiporter 2 (CPA2) transporter (TC 2.A.37) family.</text>
</comment>
<dbReference type="InterPro" id="IPR038770">
    <property type="entry name" value="Na+/solute_symporter_sf"/>
</dbReference>
<evidence type="ECO:0000256" key="7">
    <source>
        <dbReference type="SAM" id="Phobius"/>
    </source>
</evidence>
<dbReference type="InterPro" id="IPR036291">
    <property type="entry name" value="NAD(P)-bd_dom_sf"/>
</dbReference>
<dbReference type="SUPFAM" id="SSF51735">
    <property type="entry name" value="NAD(P)-binding Rossmann-fold domains"/>
    <property type="match status" value="1"/>
</dbReference>